<evidence type="ECO:0000313" key="1">
    <source>
        <dbReference type="EMBL" id="SHK68519.1"/>
    </source>
</evidence>
<dbReference type="OrthoDB" id="5736381at2"/>
<organism evidence="1 2">
    <name type="scientific">Halomonas caseinilytica</name>
    <dbReference type="NCBI Taxonomy" id="438744"/>
    <lineage>
        <taxon>Bacteria</taxon>
        <taxon>Pseudomonadati</taxon>
        <taxon>Pseudomonadota</taxon>
        <taxon>Gammaproteobacteria</taxon>
        <taxon>Oceanospirillales</taxon>
        <taxon>Halomonadaceae</taxon>
        <taxon>Halomonas</taxon>
    </lineage>
</organism>
<dbReference type="EMBL" id="FRAL01000004">
    <property type="protein sequence ID" value="SHK68519.1"/>
    <property type="molecule type" value="Genomic_DNA"/>
</dbReference>
<dbReference type="AlphaFoldDB" id="A0A1M6UH65"/>
<gene>
    <name evidence="1" type="ORF">SAMN05192556_104264</name>
</gene>
<accession>A0A1M6UH65</accession>
<reference evidence="2" key="1">
    <citation type="submission" date="2016-11" db="EMBL/GenBank/DDBJ databases">
        <authorList>
            <person name="Varghese N."/>
            <person name="Submissions S."/>
        </authorList>
    </citation>
    <scope>NUCLEOTIDE SEQUENCE [LARGE SCALE GENOMIC DNA]</scope>
    <source>
        <strain evidence="2">ALO Sharm</strain>
    </source>
</reference>
<dbReference type="NCBIfam" id="TIGR01725">
    <property type="entry name" value="phge_HK97_gp10"/>
    <property type="match status" value="1"/>
</dbReference>
<sequence length="155" mass="17404">MADAITFEVHGLKELGDRLDNIAQEPKRKGGRFALRKAANKVRDEAKARAQRIDDPTSAAEINENIVVRWDGKHFRRTGELKFKVGVMGGAGGSAKSERYAGLPGGDTRHWRHVEFGTERTRAQPFMRPALAESISAATEEFVREYNKKLDRLLK</sequence>
<keyword evidence="2" id="KW-1185">Reference proteome</keyword>
<proteinExistence type="predicted"/>
<evidence type="ECO:0000313" key="2">
    <source>
        <dbReference type="Proteomes" id="UP000184248"/>
    </source>
</evidence>
<dbReference type="InterPro" id="IPR010064">
    <property type="entry name" value="HK97-gp10_tail"/>
</dbReference>
<dbReference type="RefSeq" id="WP_064700482.1">
    <property type="nucleotide sequence ID" value="NZ_BDEO01000011.1"/>
</dbReference>
<protein>
    <submittedName>
        <fullName evidence="1">Phage protein, HK97 gp10 family</fullName>
    </submittedName>
</protein>
<name>A0A1M6UH65_9GAMM</name>
<dbReference type="Pfam" id="PF04883">
    <property type="entry name" value="HK97-gp10_like"/>
    <property type="match status" value="1"/>
</dbReference>
<dbReference type="Proteomes" id="UP000184248">
    <property type="component" value="Unassembled WGS sequence"/>
</dbReference>